<keyword evidence="9" id="KW-0282">Flagellum</keyword>
<keyword evidence="9" id="KW-0969">Cilium</keyword>
<dbReference type="InterPro" id="IPR053967">
    <property type="entry name" value="LlgE_F_G-like_D1"/>
</dbReference>
<keyword evidence="9" id="KW-0966">Cell projection</keyword>
<dbReference type="GO" id="GO:0071978">
    <property type="term" value="P:bacterial-type flagellum-dependent swarming motility"/>
    <property type="evidence" value="ECO:0007669"/>
    <property type="project" value="TreeGrafter"/>
</dbReference>
<dbReference type="Pfam" id="PF00460">
    <property type="entry name" value="Flg_bb_rod"/>
    <property type="match status" value="1"/>
</dbReference>
<dbReference type="Pfam" id="PF06429">
    <property type="entry name" value="Flg_bbr_C"/>
    <property type="match status" value="1"/>
</dbReference>
<dbReference type="SUPFAM" id="SSF117143">
    <property type="entry name" value="Flagellar hook protein flgE"/>
    <property type="match status" value="1"/>
</dbReference>
<dbReference type="GO" id="GO:0009426">
    <property type="term" value="C:bacterial-type flagellum basal body, distal rod"/>
    <property type="evidence" value="ECO:0007669"/>
    <property type="project" value="UniProtKB-UniRule"/>
</dbReference>
<evidence type="ECO:0000256" key="5">
    <source>
        <dbReference type="RuleBase" id="RU362116"/>
    </source>
</evidence>
<evidence type="ECO:0000256" key="1">
    <source>
        <dbReference type="ARBA" id="ARBA00009677"/>
    </source>
</evidence>
<dbReference type="InterPro" id="IPR010930">
    <property type="entry name" value="Flg_bb/hook_C_dom"/>
</dbReference>
<dbReference type="InterPro" id="IPR012834">
    <property type="entry name" value="FlgG_G_neg"/>
</dbReference>
<evidence type="ECO:0000256" key="4">
    <source>
        <dbReference type="NCBIfam" id="TIGR02488"/>
    </source>
</evidence>
<dbReference type="PANTHER" id="PTHR30435:SF19">
    <property type="entry name" value="FLAGELLAR BASAL-BODY ROD PROTEIN FLGG"/>
    <property type="match status" value="1"/>
</dbReference>
<comment type="subunit">
    <text evidence="3">The basal body constitutes a major portion of the flagellar organelle and consists of four rings (L,P,S, and M) mounted on a central rod. The rod consists of about 26 subunits of FlgG in the distal portion, and FlgB, FlgC and FlgF are thought to build up the proximal portion of the rod with about 6 subunits each.</text>
</comment>
<reference evidence="9" key="1">
    <citation type="journal article" date="2020" name="mSystems">
        <title>Genome- and Community-Level Interaction Insights into Carbon Utilization and Element Cycling Functions of Hydrothermarchaeota in Hydrothermal Sediment.</title>
        <authorList>
            <person name="Zhou Z."/>
            <person name="Liu Y."/>
            <person name="Xu W."/>
            <person name="Pan J."/>
            <person name="Luo Z.H."/>
            <person name="Li M."/>
        </authorList>
    </citation>
    <scope>NUCLEOTIDE SEQUENCE [LARGE SCALE GENOMIC DNA]</scope>
    <source>
        <strain evidence="9">SpSt-966</strain>
    </source>
</reference>
<comment type="similarity">
    <text evidence="1 5">Belongs to the flagella basal body rod proteins family.</text>
</comment>
<evidence type="ECO:0000256" key="3">
    <source>
        <dbReference type="ARBA" id="ARBA00025933"/>
    </source>
</evidence>
<evidence type="ECO:0000313" key="9">
    <source>
        <dbReference type="EMBL" id="HGE74768.1"/>
    </source>
</evidence>
<feature type="domain" description="Flagellar hook protein FlgE/F/G-like D1" evidence="8">
    <location>
        <begin position="96"/>
        <end position="159"/>
    </location>
</feature>
<dbReference type="InterPro" id="IPR001444">
    <property type="entry name" value="Flag_bb_rod_N"/>
</dbReference>
<sequence>MLTSLSTAATGMNAQQFMINTIANNLANANTTAFKQSSPEFSDLAYQNLYIAGTPTSQTTQSPTGLYVGHGVQVVASNRLFTMGSLSSTGNPLDLAIDGDGFFQVQLQNGQIGYTRDGSFSLDGQGRLVTSEGNVVIPNIIIPQNAESINIAPNGTVTVTQPGGTQTQVGTITLVKFLNPAGLESIGNNVYVSTPASGQPIQGVANQDGFGQLSQGYLEASNVNVIQQMVDMINAQNAYEFDSKVIQTSNQMLGEISALIQI</sequence>
<feature type="domain" description="Flagellar basal body rod protein N-terminal" evidence="6">
    <location>
        <begin position="5"/>
        <end position="35"/>
    </location>
</feature>
<protein>
    <recommendedName>
        <fullName evidence="2 4">Flagellar basal-body rod protein FlgG</fullName>
    </recommendedName>
</protein>
<dbReference type="PANTHER" id="PTHR30435">
    <property type="entry name" value="FLAGELLAR PROTEIN"/>
    <property type="match status" value="1"/>
</dbReference>
<gene>
    <name evidence="9" type="primary">flgG</name>
    <name evidence="9" type="ORF">ENX73_01405</name>
</gene>
<accession>A0A7V3RDT9</accession>
<proteinExistence type="inferred from homology"/>
<comment type="subcellular location">
    <subcellularLocation>
        <location evidence="5">Bacterial flagellum basal body</location>
    </subcellularLocation>
</comment>
<keyword evidence="5" id="KW-0975">Bacterial flagellum</keyword>
<evidence type="ECO:0000259" key="7">
    <source>
        <dbReference type="Pfam" id="PF06429"/>
    </source>
</evidence>
<name>A0A7V3RDT9_9BACT</name>
<dbReference type="InterPro" id="IPR037925">
    <property type="entry name" value="FlgE/F/G-like"/>
</dbReference>
<comment type="caution">
    <text evidence="9">The sequence shown here is derived from an EMBL/GenBank/DDBJ whole genome shotgun (WGS) entry which is preliminary data.</text>
</comment>
<dbReference type="NCBIfam" id="TIGR03506">
    <property type="entry name" value="FlgEFG_subfam"/>
    <property type="match status" value="2"/>
</dbReference>
<dbReference type="InterPro" id="IPR020013">
    <property type="entry name" value="Flagellar_FlgE/F/G"/>
</dbReference>
<dbReference type="EMBL" id="DTPE01000060">
    <property type="protein sequence ID" value="HGE74768.1"/>
    <property type="molecule type" value="Genomic_DNA"/>
</dbReference>
<evidence type="ECO:0000256" key="2">
    <source>
        <dbReference type="ARBA" id="ARBA00017948"/>
    </source>
</evidence>
<evidence type="ECO:0000259" key="8">
    <source>
        <dbReference type="Pfam" id="PF22692"/>
    </source>
</evidence>
<dbReference type="NCBIfam" id="TIGR02488">
    <property type="entry name" value="flgG_G_neg"/>
    <property type="match status" value="1"/>
</dbReference>
<dbReference type="AlphaFoldDB" id="A0A7V3RDT9"/>
<feature type="domain" description="Flagellar basal-body/hook protein C-terminal" evidence="7">
    <location>
        <begin position="215"/>
        <end position="258"/>
    </location>
</feature>
<organism evidence="9">
    <name type="scientific">Mesoaciditoga lauensis</name>
    <dbReference type="NCBI Taxonomy" id="1495039"/>
    <lineage>
        <taxon>Bacteria</taxon>
        <taxon>Thermotogati</taxon>
        <taxon>Thermotogota</taxon>
        <taxon>Thermotogae</taxon>
        <taxon>Mesoaciditogales</taxon>
        <taxon>Mesoaciditogaceae</taxon>
        <taxon>Mesoaciditoga</taxon>
    </lineage>
</organism>
<dbReference type="Pfam" id="PF22692">
    <property type="entry name" value="LlgE_F_G_D1"/>
    <property type="match status" value="1"/>
</dbReference>
<dbReference type="PROSITE" id="PS00588">
    <property type="entry name" value="FLAGELLA_BB_ROD"/>
    <property type="match status" value="1"/>
</dbReference>
<evidence type="ECO:0000259" key="6">
    <source>
        <dbReference type="Pfam" id="PF00460"/>
    </source>
</evidence>
<dbReference type="InterPro" id="IPR019776">
    <property type="entry name" value="Flagellar_basal_body_rod_CS"/>
</dbReference>